<feature type="compositionally biased region" description="Basic residues" evidence="1">
    <location>
        <begin position="23"/>
        <end position="34"/>
    </location>
</feature>
<feature type="region of interest" description="Disordered" evidence="1">
    <location>
        <begin position="236"/>
        <end position="277"/>
    </location>
</feature>
<evidence type="ECO:0000313" key="2">
    <source>
        <dbReference type="EMBL" id="TNN47486.1"/>
    </source>
</evidence>
<sequence>MTYTKYGRRAAILELDWRSSRATWRKKKEEKRRRKEEGEAGVSRASSHGPVSPGSSSADGPGDLLVVLQQVLRQRLHRGGDWVSTGVSTGVNGETHEGHRDATRTNKKRDVSAAQCKTRLLREEESVNNEEQQRRTRTCEPRRHVVAQLRARTLRHEFDGVPGDLREAPLVPVRHAGPVGTHLLQDDSKQTHFRFAERPVGPDLLALATLQLLQADGQRQQQVAEVKALWATASSGGVARGEADGGEEEEEDESGEEEAKREVGEGEPELPGTLLGRPCWKRQRVPYRQKPKELKVRHRAPRGFHSLACGRGRGLGTGSGGSSAAAAGDSEPLPTTSPASTCRKLQRVPKGQTPKERKGGPLLGAAVHEQAAAAVEAVARRVEAAAQLRLVLGVAAGNVELVEAVGELAALGILAETGGGVAGAQLRLVAGGADAVDEGRGGGLHEGEQGLGQGESRTAEVPVRVVTGQQVVHQLLVLEPRRVKPNTGCSEAFPVFSSAGGHRSSPTRWAEERGAEEVAGCNLQPRR</sequence>
<feature type="region of interest" description="Disordered" evidence="1">
    <location>
        <begin position="23"/>
        <end position="62"/>
    </location>
</feature>
<feature type="compositionally biased region" description="Basic residues" evidence="1">
    <location>
        <begin position="290"/>
        <end position="302"/>
    </location>
</feature>
<comment type="caution">
    <text evidence="2">The sequence shown here is derived from an EMBL/GenBank/DDBJ whole genome shotgun (WGS) entry which is preliminary data.</text>
</comment>
<feature type="region of interest" description="Disordered" evidence="1">
    <location>
        <begin position="498"/>
        <end position="527"/>
    </location>
</feature>
<proteinExistence type="predicted"/>
<dbReference type="Proteomes" id="UP000314294">
    <property type="component" value="Unassembled WGS sequence"/>
</dbReference>
<protein>
    <submittedName>
        <fullName evidence="2">Uncharacterized protein</fullName>
    </submittedName>
</protein>
<dbReference type="EMBL" id="SRLO01000740">
    <property type="protein sequence ID" value="TNN47486.1"/>
    <property type="molecule type" value="Genomic_DNA"/>
</dbReference>
<feature type="compositionally biased region" description="Basic and acidic residues" evidence="1">
    <location>
        <begin position="94"/>
        <end position="111"/>
    </location>
</feature>
<keyword evidence="3" id="KW-1185">Reference proteome</keyword>
<feature type="compositionally biased region" description="Low complexity" evidence="1">
    <location>
        <begin position="46"/>
        <end position="62"/>
    </location>
</feature>
<organism evidence="2 3">
    <name type="scientific">Liparis tanakae</name>
    <name type="common">Tanaka's snailfish</name>
    <dbReference type="NCBI Taxonomy" id="230148"/>
    <lineage>
        <taxon>Eukaryota</taxon>
        <taxon>Metazoa</taxon>
        <taxon>Chordata</taxon>
        <taxon>Craniata</taxon>
        <taxon>Vertebrata</taxon>
        <taxon>Euteleostomi</taxon>
        <taxon>Actinopterygii</taxon>
        <taxon>Neopterygii</taxon>
        <taxon>Teleostei</taxon>
        <taxon>Neoteleostei</taxon>
        <taxon>Acanthomorphata</taxon>
        <taxon>Eupercaria</taxon>
        <taxon>Perciformes</taxon>
        <taxon>Cottioidei</taxon>
        <taxon>Cottales</taxon>
        <taxon>Liparidae</taxon>
        <taxon>Liparis</taxon>
    </lineage>
</organism>
<evidence type="ECO:0000313" key="3">
    <source>
        <dbReference type="Proteomes" id="UP000314294"/>
    </source>
</evidence>
<name>A0A4Z2G1P9_9TELE</name>
<dbReference type="AlphaFoldDB" id="A0A4Z2G1P9"/>
<evidence type="ECO:0000256" key="1">
    <source>
        <dbReference type="SAM" id="MobiDB-lite"/>
    </source>
</evidence>
<feature type="compositionally biased region" description="Gly residues" evidence="1">
    <location>
        <begin position="311"/>
        <end position="321"/>
    </location>
</feature>
<feature type="region of interest" description="Disordered" evidence="1">
    <location>
        <begin position="83"/>
        <end position="114"/>
    </location>
</feature>
<accession>A0A4Z2G1P9</accession>
<feature type="region of interest" description="Disordered" evidence="1">
    <location>
        <begin position="290"/>
        <end position="360"/>
    </location>
</feature>
<reference evidence="2 3" key="1">
    <citation type="submission" date="2019-03" db="EMBL/GenBank/DDBJ databases">
        <title>First draft genome of Liparis tanakae, snailfish: a comprehensive survey of snailfish specific genes.</title>
        <authorList>
            <person name="Kim W."/>
            <person name="Song I."/>
            <person name="Jeong J.-H."/>
            <person name="Kim D."/>
            <person name="Kim S."/>
            <person name="Ryu S."/>
            <person name="Song J.Y."/>
            <person name="Lee S.K."/>
        </authorList>
    </citation>
    <scope>NUCLEOTIDE SEQUENCE [LARGE SCALE GENOMIC DNA]</scope>
    <source>
        <tissue evidence="2">Muscle</tissue>
    </source>
</reference>
<feature type="compositionally biased region" description="Acidic residues" evidence="1">
    <location>
        <begin position="244"/>
        <end position="256"/>
    </location>
</feature>
<gene>
    <name evidence="2" type="ORF">EYF80_042308</name>
</gene>